<name>A0A2W2GW87_9ACTN</name>
<dbReference type="AlphaFoldDB" id="A0A2W2GW87"/>
<protein>
    <submittedName>
        <fullName evidence="2">Uncharacterized protein</fullName>
    </submittedName>
</protein>
<gene>
    <name evidence="2" type="ORF">C1I98_20610</name>
</gene>
<reference evidence="2 3" key="1">
    <citation type="submission" date="2018-01" db="EMBL/GenBank/DDBJ databases">
        <title>Draft genome sequence of Sphaerisporangium sp. 7K107.</title>
        <authorList>
            <person name="Sahin N."/>
            <person name="Saygin H."/>
            <person name="Ay H."/>
        </authorList>
    </citation>
    <scope>NUCLEOTIDE SEQUENCE [LARGE SCALE GENOMIC DNA]</scope>
    <source>
        <strain evidence="2 3">7K107</strain>
    </source>
</reference>
<dbReference type="EMBL" id="POUA01000164">
    <property type="protein sequence ID" value="PZG41860.1"/>
    <property type="molecule type" value="Genomic_DNA"/>
</dbReference>
<feature type="region of interest" description="Disordered" evidence="1">
    <location>
        <begin position="18"/>
        <end position="37"/>
    </location>
</feature>
<comment type="caution">
    <text evidence="2">The sequence shown here is derived from an EMBL/GenBank/DDBJ whole genome shotgun (WGS) entry which is preliminary data.</text>
</comment>
<evidence type="ECO:0000313" key="3">
    <source>
        <dbReference type="Proteomes" id="UP000248544"/>
    </source>
</evidence>
<sequence>MVCHNDLSPKNTVYRDGARGCGRWRSSTGTSPRPASGVAGAVLEAHDWVAAHRAALDSALA</sequence>
<proteinExistence type="predicted"/>
<evidence type="ECO:0000313" key="2">
    <source>
        <dbReference type="EMBL" id="PZG41860.1"/>
    </source>
</evidence>
<evidence type="ECO:0000256" key="1">
    <source>
        <dbReference type="SAM" id="MobiDB-lite"/>
    </source>
</evidence>
<keyword evidence="3" id="KW-1185">Reference proteome</keyword>
<accession>A0A2W2GW87</accession>
<dbReference type="Proteomes" id="UP000248544">
    <property type="component" value="Unassembled WGS sequence"/>
</dbReference>
<dbReference type="RefSeq" id="WP_199537082.1">
    <property type="nucleotide sequence ID" value="NZ_POUA01000164.1"/>
</dbReference>
<organism evidence="2 3">
    <name type="scientific">Spongiactinospora gelatinilytica</name>
    <dbReference type="NCBI Taxonomy" id="2666298"/>
    <lineage>
        <taxon>Bacteria</taxon>
        <taxon>Bacillati</taxon>
        <taxon>Actinomycetota</taxon>
        <taxon>Actinomycetes</taxon>
        <taxon>Streptosporangiales</taxon>
        <taxon>Streptosporangiaceae</taxon>
        <taxon>Spongiactinospora</taxon>
    </lineage>
</organism>